<dbReference type="GeneID" id="841067"/>
<evidence type="ECO:0000313" key="4">
    <source>
        <dbReference type="EMBL" id="CAD5314780.1"/>
    </source>
</evidence>
<dbReference type="GO" id="GO:0015918">
    <property type="term" value="P:sterol transport"/>
    <property type="evidence" value="ECO:0007669"/>
    <property type="project" value="InterPro"/>
</dbReference>
<dbReference type="Proteomes" id="UP000516314">
    <property type="component" value="Chromosome 1"/>
</dbReference>
<dbReference type="AlphaFoldDB" id="A0A7G2E084"/>
<evidence type="ECO:0000313" key="3">
    <source>
        <dbReference type="Araport" id="AT1G45015"/>
    </source>
</evidence>
<dbReference type="Araport" id="AT1G45015"/>
<dbReference type="SUPFAM" id="SSF81296">
    <property type="entry name" value="E set domains"/>
    <property type="match status" value="1"/>
</dbReference>
<dbReference type="InterPro" id="IPR003172">
    <property type="entry name" value="ML_dom"/>
</dbReference>
<feature type="signal peptide" evidence="1">
    <location>
        <begin position="1"/>
        <end position="24"/>
    </location>
</feature>
<dbReference type="Pfam" id="PF02221">
    <property type="entry name" value="E1_DerP2_DerF2"/>
    <property type="match status" value="1"/>
</dbReference>
<dbReference type="SMART" id="SM00737">
    <property type="entry name" value="ML"/>
    <property type="match status" value="1"/>
</dbReference>
<feature type="chain" id="PRO_5028901809" evidence="1">
    <location>
        <begin position="25"/>
        <end position="153"/>
    </location>
</feature>
<name>A0A7G2E084_ARATH</name>
<dbReference type="PANTHER" id="PTHR11306">
    <property type="entry name" value="NIEMANN PICK TYPE C2 PROTEIN NPC2-RELATED"/>
    <property type="match status" value="1"/>
</dbReference>
<dbReference type="EMBL" id="LR881466">
    <property type="protein sequence ID" value="CAD5314780.1"/>
    <property type="molecule type" value="Genomic_DNA"/>
</dbReference>
<evidence type="ECO:0000256" key="1">
    <source>
        <dbReference type="SAM" id="SignalP"/>
    </source>
</evidence>
<dbReference type="RefSeq" id="NP_683380.1">
    <property type="nucleotide sequence ID" value="NM_148539.3"/>
</dbReference>
<proteinExistence type="predicted"/>
<dbReference type="GO" id="GO:0032934">
    <property type="term" value="F:sterol binding"/>
    <property type="evidence" value="ECO:0007669"/>
    <property type="project" value="InterPro"/>
</dbReference>
<evidence type="ECO:0000259" key="2">
    <source>
        <dbReference type="SMART" id="SM00737"/>
    </source>
</evidence>
<reference evidence="4 5" key="1">
    <citation type="submission" date="2020-09" db="EMBL/GenBank/DDBJ databases">
        <authorList>
            <person name="Ashkenazy H."/>
        </authorList>
    </citation>
    <scope>NUCLEOTIDE SEQUENCE [LARGE SCALE GENOMIC DNA]</scope>
    <source>
        <strain evidence="5">cv. Cdm-0</strain>
    </source>
</reference>
<evidence type="ECO:0000313" key="5">
    <source>
        <dbReference type="Proteomes" id="UP000516314"/>
    </source>
</evidence>
<accession>A0A7G2E084</accession>
<feature type="domain" description="MD-2-related lipid-recognition" evidence="2">
    <location>
        <begin position="27"/>
        <end position="140"/>
    </location>
</feature>
<protein>
    <submittedName>
        <fullName evidence="4">(thale cress) hypothetical protein</fullName>
    </submittedName>
</protein>
<gene>
    <name evidence="3" type="ordered locus">At1g45015</name>
    <name evidence="4" type="ORF">AT9943_LOCUS3201</name>
</gene>
<dbReference type="InterPro" id="IPR039670">
    <property type="entry name" value="NPC2-like"/>
</dbReference>
<dbReference type="SMR" id="A0A7G2E084"/>
<dbReference type="ExpressionAtlas" id="A0A7G2E084">
    <property type="expression patterns" value="baseline and differential"/>
</dbReference>
<dbReference type="InterPro" id="IPR014756">
    <property type="entry name" value="Ig_E-set"/>
</dbReference>
<keyword evidence="1" id="KW-0732">Signal</keyword>
<dbReference type="PANTHER" id="PTHR11306:SF54">
    <property type="entry name" value="MD-2-RELATED LIPID RECOGNITION DOMAIN-CONTAINING PROTEIN-RELATED"/>
    <property type="match status" value="1"/>
</dbReference>
<organism evidence="4 5">
    <name type="scientific">Arabidopsis thaliana</name>
    <name type="common">Mouse-ear cress</name>
    <dbReference type="NCBI Taxonomy" id="3702"/>
    <lineage>
        <taxon>Eukaryota</taxon>
        <taxon>Viridiplantae</taxon>
        <taxon>Streptophyta</taxon>
        <taxon>Embryophyta</taxon>
        <taxon>Tracheophyta</taxon>
        <taxon>Spermatophyta</taxon>
        <taxon>Magnoliopsida</taxon>
        <taxon>eudicotyledons</taxon>
        <taxon>Gunneridae</taxon>
        <taxon>Pentapetalae</taxon>
        <taxon>rosids</taxon>
        <taxon>malvids</taxon>
        <taxon>Brassicales</taxon>
        <taxon>Brassicaceae</taxon>
        <taxon>Camelineae</taxon>
        <taxon>Arabidopsis</taxon>
    </lineage>
</organism>
<sequence length="153" mass="16766">MAKSHYQPLFLLLASLLFLPALHAVDFKYCNGIGYVDKITKVEISPDDPSTVITISGLTRRGLVYAGTVVVASGIGEFNIPFKYYDFCQLCKCPMLSGTNFVFTLSQILIPKAFASDKLAVTLSLISRDQTEGVCVYFDFPTSANSMLNQASE</sequence>